<feature type="domain" description="Metallo-beta-lactamase" evidence="8">
    <location>
        <begin position="17"/>
        <end position="197"/>
    </location>
</feature>
<dbReference type="GO" id="GO:0046872">
    <property type="term" value="F:metal ion binding"/>
    <property type="evidence" value="ECO:0007669"/>
    <property type="project" value="UniProtKB-KW"/>
</dbReference>
<dbReference type="AlphaFoldDB" id="A0A3A1V6D4"/>
<dbReference type="SMART" id="SM00849">
    <property type="entry name" value="Lactamase_B"/>
    <property type="match status" value="1"/>
</dbReference>
<evidence type="ECO:0000256" key="5">
    <source>
        <dbReference type="ARBA" id="ARBA00034221"/>
    </source>
</evidence>
<dbReference type="InterPro" id="IPR051453">
    <property type="entry name" value="MBL_Glyoxalase_II"/>
</dbReference>
<dbReference type="RefSeq" id="WP_119599660.1">
    <property type="nucleotide sequence ID" value="NZ_QXQA01000005.1"/>
</dbReference>
<protein>
    <submittedName>
        <fullName evidence="9">MBL fold metallo-hydrolase</fullName>
    </submittedName>
</protein>
<comment type="caution">
    <text evidence="9">The sequence shown here is derived from an EMBL/GenBank/DDBJ whole genome shotgun (WGS) entry which is preliminary data.</text>
</comment>
<keyword evidence="3 9" id="KW-0378">Hydrolase</keyword>
<keyword evidence="4" id="KW-0862">Zinc</keyword>
<dbReference type="InterPro" id="IPR036866">
    <property type="entry name" value="RibonucZ/Hydroxyglut_hydro"/>
</dbReference>
<dbReference type="InterPro" id="IPR001279">
    <property type="entry name" value="Metallo-B-lactamas"/>
</dbReference>
<evidence type="ECO:0000256" key="2">
    <source>
        <dbReference type="ARBA" id="ARBA00022723"/>
    </source>
</evidence>
<dbReference type="SUPFAM" id="SSF56281">
    <property type="entry name" value="Metallo-hydrolase/oxidoreductase"/>
    <property type="match status" value="1"/>
</dbReference>
<dbReference type="CDD" id="cd06262">
    <property type="entry name" value="metallo-hydrolase-like_MBL-fold"/>
    <property type="match status" value="1"/>
</dbReference>
<evidence type="ECO:0000313" key="10">
    <source>
        <dbReference type="Proteomes" id="UP000266482"/>
    </source>
</evidence>
<evidence type="ECO:0000256" key="1">
    <source>
        <dbReference type="ARBA" id="ARBA00001947"/>
    </source>
</evidence>
<dbReference type="Proteomes" id="UP000266482">
    <property type="component" value="Unassembled WGS sequence"/>
</dbReference>
<comment type="catalytic activity">
    <reaction evidence="7">
        <text>3',5'-cyclic UMP + H2O = UMP + H(+)</text>
        <dbReference type="Rhea" id="RHEA:70575"/>
        <dbReference type="ChEBI" id="CHEBI:15377"/>
        <dbReference type="ChEBI" id="CHEBI:15378"/>
        <dbReference type="ChEBI" id="CHEBI:57865"/>
        <dbReference type="ChEBI" id="CHEBI:184387"/>
    </reaction>
    <physiologicalReaction direction="left-to-right" evidence="7">
        <dbReference type="Rhea" id="RHEA:70576"/>
    </physiologicalReaction>
</comment>
<dbReference type="Gene3D" id="3.60.15.10">
    <property type="entry name" value="Ribonuclease Z/Hydroxyacylglutathione hydrolase-like"/>
    <property type="match status" value="1"/>
</dbReference>
<name>A0A3A1V6D4_9BACL</name>
<comment type="function">
    <text evidence="6">Counteracts the endogenous Pycsar antiviral defense system. Phosphodiesterase that enables metal-dependent hydrolysis of host cyclic nucleotide Pycsar defense signals such as cCMP and cUMP.</text>
</comment>
<dbReference type="PANTHER" id="PTHR46233:SF3">
    <property type="entry name" value="HYDROXYACYLGLUTATHIONE HYDROLASE GLOC"/>
    <property type="match status" value="1"/>
</dbReference>
<gene>
    <name evidence="9" type="ORF">D3P08_10590</name>
</gene>
<accession>A0A3A1V6D4</accession>
<evidence type="ECO:0000256" key="3">
    <source>
        <dbReference type="ARBA" id="ARBA00022801"/>
    </source>
</evidence>
<dbReference type="Pfam" id="PF00753">
    <property type="entry name" value="Lactamase_B"/>
    <property type="match status" value="1"/>
</dbReference>
<evidence type="ECO:0000256" key="4">
    <source>
        <dbReference type="ARBA" id="ARBA00022833"/>
    </source>
</evidence>
<dbReference type="OrthoDB" id="9802248at2"/>
<evidence type="ECO:0000256" key="7">
    <source>
        <dbReference type="ARBA" id="ARBA00048505"/>
    </source>
</evidence>
<dbReference type="EMBL" id="QXQA01000005">
    <property type="protein sequence ID" value="RIX53080.1"/>
    <property type="molecule type" value="Genomic_DNA"/>
</dbReference>
<evidence type="ECO:0000259" key="8">
    <source>
        <dbReference type="SMART" id="SM00849"/>
    </source>
</evidence>
<organism evidence="9 10">
    <name type="scientific">Paenibacillus nanensis</name>
    <dbReference type="NCBI Taxonomy" id="393251"/>
    <lineage>
        <taxon>Bacteria</taxon>
        <taxon>Bacillati</taxon>
        <taxon>Bacillota</taxon>
        <taxon>Bacilli</taxon>
        <taxon>Bacillales</taxon>
        <taxon>Paenibacillaceae</taxon>
        <taxon>Paenibacillus</taxon>
    </lineage>
</organism>
<dbReference type="GO" id="GO:0016787">
    <property type="term" value="F:hydrolase activity"/>
    <property type="evidence" value="ECO:0007669"/>
    <property type="project" value="UniProtKB-KW"/>
</dbReference>
<keyword evidence="10" id="KW-1185">Reference proteome</keyword>
<keyword evidence="2" id="KW-0479">Metal-binding</keyword>
<reference evidence="9 10" key="1">
    <citation type="submission" date="2018-09" db="EMBL/GenBank/DDBJ databases">
        <title>Paenibacillus aracenensis nov. sp. isolated from a cave in southern Spain.</title>
        <authorList>
            <person name="Jurado V."/>
            <person name="Gutierrez-Patricio S."/>
            <person name="Gonzalez-Pimentel J.L."/>
            <person name="Miller A.Z."/>
            <person name="Laiz L."/>
            <person name="Saiz-Jimenez C."/>
        </authorList>
    </citation>
    <scope>NUCLEOTIDE SEQUENCE [LARGE SCALE GENOMIC DNA]</scope>
    <source>
        <strain evidence="9 10">DSM 22867</strain>
    </source>
</reference>
<comment type="catalytic activity">
    <reaction evidence="5">
        <text>3',5'-cyclic CMP + H2O = CMP + H(+)</text>
        <dbReference type="Rhea" id="RHEA:72675"/>
        <dbReference type="ChEBI" id="CHEBI:15377"/>
        <dbReference type="ChEBI" id="CHEBI:15378"/>
        <dbReference type="ChEBI" id="CHEBI:58003"/>
        <dbReference type="ChEBI" id="CHEBI:60377"/>
    </reaction>
    <physiologicalReaction direction="left-to-right" evidence="5">
        <dbReference type="Rhea" id="RHEA:72676"/>
    </physiologicalReaction>
</comment>
<evidence type="ECO:0000256" key="6">
    <source>
        <dbReference type="ARBA" id="ARBA00034301"/>
    </source>
</evidence>
<comment type="cofactor">
    <cofactor evidence="1">
        <name>Zn(2+)</name>
        <dbReference type="ChEBI" id="CHEBI:29105"/>
    </cofactor>
</comment>
<sequence>MTNVTFKVETFTLGPLQTNAYLLSVTDGEQERSIVIDPGMNPKRLLDRIAGTQVEAILLTHAHFDHMGGVDEVRKLANCPVYIHDLEADWLTDPRKNGSMRWQDVTPPLSTDPAEFALAEGQELKLIGHTFRVMHTPGHSPGSVSFLCGQHLFSGDVLFRQSVGRTDLPGGRERDLYDSIRWKLYKLPDDTLVYPGHGGRTTIGFEKANNPYTA</sequence>
<dbReference type="PANTHER" id="PTHR46233">
    <property type="entry name" value="HYDROXYACYLGLUTATHIONE HYDROLASE GLOC"/>
    <property type="match status" value="1"/>
</dbReference>
<evidence type="ECO:0000313" key="9">
    <source>
        <dbReference type="EMBL" id="RIX53080.1"/>
    </source>
</evidence>
<proteinExistence type="predicted"/>